<protein>
    <submittedName>
        <fullName evidence="1">Uncharacterized protein</fullName>
    </submittedName>
</protein>
<comment type="caution">
    <text evidence="1">The sequence shown here is derived from an EMBL/GenBank/DDBJ whole genome shotgun (WGS) entry which is preliminary data.</text>
</comment>
<accession>A0ABV8VLQ0</accession>
<name>A0ABV8VLQ0_9NOCA</name>
<gene>
    <name evidence="1" type="ORF">ACFO5K_15455</name>
</gene>
<organism evidence="1 2">
    <name type="scientific">Nocardia halotolerans</name>
    <dbReference type="NCBI Taxonomy" id="1755878"/>
    <lineage>
        <taxon>Bacteria</taxon>
        <taxon>Bacillati</taxon>
        <taxon>Actinomycetota</taxon>
        <taxon>Actinomycetes</taxon>
        <taxon>Mycobacteriales</taxon>
        <taxon>Nocardiaceae</taxon>
        <taxon>Nocardia</taxon>
    </lineage>
</organism>
<dbReference type="EMBL" id="JBHSDL010000014">
    <property type="protein sequence ID" value="MFC4375498.1"/>
    <property type="molecule type" value="Genomic_DNA"/>
</dbReference>
<evidence type="ECO:0000313" key="2">
    <source>
        <dbReference type="Proteomes" id="UP001595844"/>
    </source>
</evidence>
<dbReference type="Proteomes" id="UP001595844">
    <property type="component" value="Unassembled WGS sequence"/>
</dbReference>
<sequence>MVGAYVLAGELATATGGHIDAFTAYNRIMKRYAKIAGNTNTGPFLAPKTALGIKARNRFLNSRLFTLMLKYGDKAANNIDLIDYPARIRARARPAE</sequence>
<keyword evidence="2" id="KW-1185">Reference proteome</keyword>
<proteinExistence type="predicted"/>
<dbReference type="RefSeq" id="WP_378562306.1">
    <property type="nucleotide sequence ID" value="NZ_JBHSDL010000014.1"/>
</dbReference>
<reference evidence="2" key="1">
    <citation type="journal article" date="2019" name="Int. J. Syst. Evol. Microbiol.">
        <title>The Global Catalogue of Microorganisms (GCM) 10K type strain sequencing project: providing services to taxonomists for standard genome sequencing and annotation.</title>
        <authorList>
            <consortium name="The Broad Institute Genomics Platform"/>
            <consortium name="The Broad Institute Genome Sequencing Center for Infectious Disease"/>
            <person name="Wu L."/>
            <person name="Ma J."/>
        </authorList>
    </citation>
    <scope>NUCLEOTIDE SEQUENCE [LARGE SCALE GENOMIC DNA]</scope>
    <source>
        <strain evidence="2">IBRC-M 10490</strain>
    </source>
</reference>
<evidence type="ECO:0000313" key="1">
    <source>
        <dbReference type="EMBL" id="MFC4375498.1"/>
    </source>
</evidence>